<dbReference type="Proteomes" id="UP000320443">
    <property type="component" value="Unassembled WGS sequence"/>
</dbReference>
<evidence type="ECO:0000313" key="11">
    <source>
        <dbReference type="EMBL" id="TRX62940.1"/>
    </source>
</evidence>
<comment type="function">
    <text evidence="7">Catalyzes the hydrolysis of glutamine to glutamate and ammonia as part of the biosynthesis of pyridoxal 5'-phosphate. The resulting ammonia molecule is channeled to the active site of PdxS.</text>
</comment>
<sequence>MRPHVGVLALQGGVEEHLAVLESLGAETRRVRLPQDLDGLDGIILPGGESSTIDKLARSFGVAEPLRRAVEGGLPVLATCAGLIYSARELENPAPGQQTLGLIDVTVRRNAFGNQRFSQERIVPVAMQGQRPDAETSEVGARRRDAEAHGIGPRSITLDIEASFIRAPIVTRVGDGVEVIATLPAPALGSVAGGATRAGGAISSSGAISAGVGGKGGMTHADCARHDGAEVIVGVQQGRVTALSFHPEENGDSRLHATWLASFAK</sequence>
<dbReference type="EC" id="4.3.3.6" evidence="7"/>
<dbReference type="GO" id="GO:0008614">
    <property type="term" value="P:pyridoxine metabolic process"/>
    <property type="evidence" value="ECO:0007669"/>
    <property type="project" value="TreeGrafter"/>
</dbReference>
<dbReference type="RefSeq" id="WP_144013291.1">
    <property type="nucleotide sequence ID" value="NZ_VKDK01000005.1"/>
</dbReference>
<dbReference type="GO" id="GO:0005829">
    <property type="term" value="C:cytosol"/>
    <property type="evidence" value="ECO:0007669"/>
    <property type="project" value="TreeGrafter"/>
</dbReference>
<dbReference type="PIRSF" id="PIRSF005639">
    <property type="entry name" value="Glut_amidoT_SNO"/>
    <property type="match status" value="1"/>
</dbReference>
<keyword evidence="12" id="KW-1185">Reference proteome</keyword>
<protein>
    <recommendedName>
        <fullName evidence="7">Pyridoxal 5'-phosphate synthase subunit PdxT</fullName>
        <ecNumber evidence="7">4.3.3.6</ecNumber>
    </recommendedName>
    <alternativeName>
        <fullName evidence="7">Pdx2</fullName>
    </alternativeName>
    <alternativeName>
        <fullName evidence="7">Pyridoxal 5'-phosphate synthase glutaminase subunit</fullName>
        <ecNumber evidence="7">3.5.1.2</ecNumber>
    </alternativeName>
</protein>
<comment type="pathway">
    <text evidence="7">Cofactor biosynthesis; pyridoxal 5'-phosphate biosynthesis.</text>
</comment>
<proteinExistence type="inferred from homology"/>
<comment type="catalytic activity">
    <reaction evidence="7">
        <text>aldehydo-D-ribose 5-phosphate + D-glyceraldehyde 3-phosphate + L-glutamine = pyridoxal 5'-phosphate + L-glutamate + phosphate + 3 H2O + H(+)</text>
        <dbReference type="Rhea" id="RHEA:31507"/>
        <dbReference type="ChEBI" id="CHEBI:15377"/>
        <dbReference type="ChEBI" id="CHEBI:15378"/>
        <dbReference type="ChEBI" id="CHEBI:29985"/>
        <dbReference type="ChEBI" id="CHEBI:43474"/>
        <dbReference type="ChEBI" id="CHEBI:58273"/>
        <dbReference type="ChEBI" id="CHEBI:58359"/>
        <dbReference type="ChEBI" id="CHEBI:59776"/>
        <dbReference type="ChEBI" id="CHEBI:597326"/>
        <dbReference type="EC" id="4.3.3.6"/>
    </reaction>
</comment>
<feature type="region of interest" description="Disordered" evidence="10">
    <location>
        <begin position="128"/>
        <end position="148"/>
    </location>
</feature>
<dbReference type="EMBL" id="VKDK01000005">
    <property type="protein sequence ID" value="TRX62940.1"/>
    <property type="molecule type" value="Genomic_DNA"/>
</dbReference>
<feature type="active site" description="Charge relay system" evidence="7 8">
    <location>
        <position position="246"/>
    </location>
</feature>
<dbReference type="Pfam" id="PF01174">
    <property type="entry name" value="SNO"/>
    <property type="match status" value="1"/>
</dbReference>
<dbReference type="PROSITE" id="PS51273">
    <property type="entry name" value="GATASE_TYPE_1"/>
    <property type="match status" value="1"/>
</dbReference>
<keyword evidence="5 7" id="KW-0456">Lyase</keyword>
<dbReference type="GO" id="GO:0004359">
    <property type="term" value="F:glutaminase activity"/>
    <property type="evidence" value="ECO:0007669"/>
    <property type="project" value="UniProtKB-UniRule"/>
</dbReference>
<comment type="caution">
    <text evidence="11">The sequence shown here is derived from an EMBL/GenBank/DDBJ whole genome shotgun (WGS) entry which is preliminary data.</text>
</comment>
<dbReference type="GO" id="GO:1903600">
    <property type="term" value="C:glutaminase complex"/>
    <property type="evidence" value="ECO:0007669"/>
    <property type="project" value="TreeGrafter"/>
</dbReference>
<keyword evidence="3 7" id="KW-0663">Pyridoxal phosphate</keyword>
<keyword evidence="2 7" id="KW-0378">Hydrolase</keyword>
<dbReference type="EC" id="3.5.1.2" evidence="7"/>
<keyword evidence="4 7" id="KW-0315">Glutamine amidotransferase</keyword>
<reference evidence="11 12" key="1">
    <citation type="submission" date="2019-07" db="EMBL/GenBank/DDBJ databases">
        <title>Draft genome of C. aurimucosum strain 2274.</title>
        <authorList>
            <person name="Pacheco L.G.C."/>
            <person name="Aguiar E.R.G.R."/>
            <person name="Santos C.S."/>
            <person name="Rocha D.J.P.G."/>
            <person name="Sant'Anna L.O."/>
            <person name="Mattos-Guaraldi A.L."/>
            <person name="Santos L.S."/>
        </authorList>
    </citation>
    <scope>NUCLEOTIDE SEQUENCE [LARGE SCALE GENOMIC DNA]</scope>
    <source>
        <strain evidence="11 12">2274</strain>
    </source>
</reference>
<dbReference type="InterPro" id="IPR021196">
    <property type="entry name" value="PdxT/SNO_CS"/>
</dbReference>
<comment type="similarity">
    <text evidence="1 7">Belongs to the glutaminase PdxT/SNO family.</text>
</comment>
<dbReference type="GO" id="GO:0036381">
    <property type="term" value="F:pyridoxal 5'-phosphate synthase (glutamine hydrolysing) activity"/>
    <property type="evidence" value="ECO:0007669"/>
    <property type="project" value="UniProtKB-UniRule"/>
</dbReference>
<evidence type="ECO:0000313" key="12">
    <source>
        <dbReference type="Proteomes" id="UP000320443"/>
    </source>
</evidence>
<dbReference type="InterPro" id="IPR002161">
    <property type="entry name" value="PdxT/SNO"/>
</dbReference>
<feature type="active site" description="Nucleophile" evidence="7 8">
    <location>
        <position position="80"/>
    </location>
</feature>
<dbReference type="PROSITE" id="PS01236">
    <property type="entry name" value="PDXT_SNO_1"/>
    <property type="match status" value="1"/>
</dbReference>
<dbReference type="NCBIfam" id="TIGR03800">
    <property type="entry name" value="PLP_synth_Pdx2"/>
    <property type="match status" value="1"/>
</dbReference>
<dbReference type="GO" id="GO:0042823">
    <property type="term" value="P:pyridoxal phosphate biosynthetic process"/>
    <property type="evidence" value="ECO:0007669"/>
    <property type="project" value="UniProtKB-UniRule"/>
</dbReference>
<feature type="binding site" evidence="7 9">
    <location>
        <position position="109"/>
    </location>
    <ligand>
        <name>L-glutamine</name>
        <dbReference type="ChEBI" id="CHEBI:58359"/>
    </ligand>
</feature>
<evidence type="ECO:0000256" key="9">
    <source>
        <dbReference type="PIRSR" id="PIRSR005639-2"/>
    </source>
</evidence>
<dbReference type="PANTHER" id="PTHR31559">
    <property type="entry name" value="PYRIDOXAL 5'-PHOSPHATE SYNTHASE SUBUNIT SNO"/>
    <property type="match status" value="1"/>
</dbReference>
<dbReference type="Gene3D" id="3.40.50.880">
    <property type="match status" value="1"/>
</dbReference>
<evidence type="ECO:0000256" key="10">
    <source>
        <dbReference type="SAM" id="MobiDB-lite"/>
    </source>
</evidence>
<dbReference type="UniPathway" id="UPA00245"/>
<comment type="subunit">
    <text evidence="7">In the presence of PdxS, forms a dodecamer of heterodimers. Only shows activity in the heterodimer.</text>
</comment>
<dbReference type="PROSITE" id="PS51130">
    <property type="entry name" value="PDXT_SNO_2"/>
    <property type="match status" value="1"/>
</dbReference>
<dbReference type="HAMAP" id="MF_01615">
    <property type="entry name" value="PdxT"/>
    <property type="match status" value="1"/>
</dbReference>
<dbReference type="PANTHER" id="PTHR31559:SF0">
    <property type="entry name" value="PYRIDOXAL 5'-PHOSPHATE SYNTHASE SUBUNIT SNO1-RELATED"/>
    <property type="match status" value="1"/>
</dbReference>
<organism evidence="11 12">
    <name type="scientific">Corynebacterium hiratae</name>
    <dbReference type="NCBI Taxonomy" id="3139423"/>
    <lineage>
        <taxon>Bacteria</taxon>
        <taxon>Bacillati</taxon>
        <taxon>Actinomycetota</taxon>
        <taxon>Actinomycetes</taxon>
        <taxon>Mycobacteriales</taxon>
        <taxon>Corynebacteriaceae</taxon>
        <taxon>Corynebacterium</taxon>
    </lineage>
</organism>
<evidence type="ECO:0000256" key="2">
    <source>
        <dbReference type="ARBA" id="ARBA00022801"/>
    </source>
</evidence>
<evidence type="ECO:0000256" key="7">
    <source>
        <dbReference type="HAMAP-Rule" id="MF_01615"/>
    </source>
</evidence>
<feature type="active site" description="Charge relay system" evidence="7 8">
    <location>
        <position position="248"/>
    </location>
</feature>
<gene>
    <name evidence="7 11" type="primary">pdxT</name>
    <name evidence="11" type="ORF">FNY97_05190</name>
</gene>
<dbReference type="GO" id="GO:0006543">
    <property type="term" value="P:L-glutamine catabolic process"/>
    <property type="evidence" value="ECO:0007669"/>
    <property type="project" value="UniProtKB-UniRule"/>
</dbReference>
<feature type="binding site" evidence="7 9">
    <location>
        <begin position="48"/>
        <end position="50"/>
    </location>
    <ligand>
        <name>L-glutamine</name>
        <dbReference type="ChEBI" id="CHEBI:58359"/>
    </ligand>
</feature>
<dbReference type="AlphaFoldDB" id="A0A553G0C2"/>
<evidence type="ECO:0000256" key="1">
    <source>
        <dbReference type="ARBA" id="ARBA00008345"/>
    </source>
</evidence>
<evidence type="ECO:0000256" key="3">
    <source>
        <dbReference type="ARBA" id="ARBA00022898"/>
    </source>
</evidence>
<feature type="binding site" evidence="7 9">
    <location>
        <begin position="165"/>
        <end position="166"/>
    </location>
    <ligand>
        <name>L-glutamine</name>
        <dbReference type="ChEBI" id="CHEBI:58359"/>
    </ligand>
</feature>
<accession>A0A553G0C2</accession>
<comment type="catalytic activity">
    <reaction evidence="6 7">
        <text>L-glutamine + H2O = L-glutamate + NH4(+)</text>
        <dbReference type="Rhea" id="RHEA:15889"/>
        <dbReference type="ChEBI" id="CHEBI:15377"/>
        <dbReference type="ChEBI" id="CHEBI:28938"/>
        <dbReference type="ChEBI" id="CHEBI:29985"/>
        <dbReference type="ChEBI" id="CHEBI:58359"/>
        <dbReference type="EC" id="3.5.1.2"/>
    </reaction>
</comment>
<evidence type="ECO:0000256" key="4">
    <source>
        <dbReference type="ARBA" id="ARBA00022962"/>
    </source>
</evidence>
<evidence type="ECO:0000256" key="8">
    <source>
        <dbReference type="PIRSR" id="PIRSR005639-1"/>
    </source>
</evidence>
<name>A0A553G0C2_9CORY</name>
<dbReference type="SUPFAM" id="SSF52317">
    <property type="entry name" value="Class I glutamine amidotransferase-like"/>
    <property type="match status" value="1"/>
</dbReference>
<dbReference type="InterPro" id="IPR029062">
    <property type="entry name" value="Class_I_gatase-like"/>
</dbReference>
<evidence type="ECO:0000256" key="5">
    <source>
        <dbReference type="ARBA" id="ARBA00023239"/>
    </source>
</evidence>
<evidence type="ECO:0000256" key="6">
    <source>
        <dbReference type="ARBA" id="ARBA00049534"/>
    </source>
</evidence>